<dbReference type="GO" id="GO:0003677">
    <property type="term" value="F:DNA binding"/>
    <property type="evidence" value="ECO:0007669"/>
    <property type="project" value="InterPro"/>
</dbReference>
<organism evidence="2 3">
    <name type="scientific">Candidatus Ordinivivax streblomastigis</name>
    <dbReference type="NCBI Taxonomy" id="2540710"/>
    <lineage>
        <taxon>Bacteria</taxon>
        <taxon>Pseudomonadati</taxon>
        <taxon>Bacteroidota</taxon>
        <taxon>Bacteroidia</taxon>
        <taxon>Bacteroidales</taxon>
        <taxon>Candidatus Ordinivivax</taxon>
    </lineage>
</organism>
<proteinExistence type="predicted"/>
<reference evidence="2 3" key="1">
    <citation type="submission" date="2019-03" db="EMBL/GenBank/DDBJ databases">
        <title>Single cell metagenomics reveals metabolic interactions within the superorganism composed of flagellate Streblomastix strix and complex community of Bacteroidetes bacteria on its surface.</title>
        <authorList>
            <person name="Treitli S.C."/>
            <person name="Kolisko M."/>
            <person name="Husnik F."/>
            <person name="Keeling P."/>
            <person name="Hampl V."/>
        </authorList>
    </citation>
    <scope>NUCLEOTIDE SEQUENCE [LARGE SCALE GENOMIC DNA]</scope>
    <source>
        <strain evidence="2">St1</strain>
    </source>
</reference>
<dbReference type="Pfam" id="PF03374">
    <property type="entry name" value="ANT"/>
    <property type="match status" value="1"/>
</dbReference>
<protein>
    <recommendedName>
        <fullName evidence="1">Antirepressor protein C-terminal domain-containing protein</fullName>
    </recommendedName>
</protein>
<dbReference type="NCBIfam" id="TIGR02681">
    <property type="entry name" value="phage_pRha"/>
    <property type="match status" value="1"/>
</dbReference>
<dbReference type="EMBL" id="SNRX01000003">
    <property type="protein sequence ID" value="KAA6303123.1"/>
    <property type="molecule type" value="Genomic_DNA"/>
</dbReference>
<dbReference type="Pfam" id="PF09669">
    <property type="entry name" value="Phage_pRha"/>
    <property type="match status" value="1"/>
</dbReference>
<name>A0A5M8P3T6_9BACT</name>
<feature type="domain" description="Antirepressor protein C-terminal" evidence="1">
    <location>
        <begin position="132"/>
        <end position="239"/>
    </location>
</feature>
<dbReference type="AlphaFoldDB" id="A0A5M8P3T6"/>
<sequence length="244" mass="27617">MEDLVFKSSKGTLVTNSLLVAQKFGKQHKDVLEKVRSLTAENSAVLSMFYETIYCNEQNKQQPLFVMNRDGFSLLVMGFTGKEALKFKVDFITAFNKMEEMIKSATNQIPQSFSEALKLAYIQQEQIELQQRQLEEEAPKVAFANAIISAESSCLIGELAKLITQNGISIGQNRLFEWMRNNGYIGKTGERYNIPNQQYIEQGLFELKKGIKSINGVLHTTITPKVTGKGQLYFISKFLYGNVK</sequence>
<accession>A0A5M8P3T6</accession>
<comment type="caution">
    <text evidence="2">The sequence shown here is derived from an EMBL/GenBank/DDBJ whole genome shotgun (WGS) entry which is preliminary data.</text>
</comment>
<dbReference type="InterPro" id="IPR014054">
    <property type="entry name" value="Phage_regulatory_Rha"/>
</dbReference>
<dbReference type="InterPro" id="IPR005039">
    <property type="entry name" value="Ant_C"/>
</dbReference>
<evidence type="ECO:0000313" key="2">
    <source>
        <dbReference type="EMBL" id="KAA6303123.1"/>
    </source>
</evidence>
<gene>
    <name evidence="2" type="ORF">EZS26_000726</name>
</gene>
<evidence type="ECO:0000313" key="3">
    <source>
        <dbReference type="Proteomes" id="UP000324575"/>
    </source>
</evidence>
<evidence type="ECO:0000259" key="1">
    <source>
        <dbReference type="Pfam" id="PF03374"/>
    </source>
</evidence>
<dbReference type="Proteomes" id="UP000324575">
    <property type="component" value="Unassembled WGS sequence"/>
</dbReference>